<evidence type="ECO:0000256" key="1">
    <source>
        <dbReference type="PIRSR" id="PIRSR015753-1"/>
    </source>
</evidence>
<dbReference type="InterPro" id="IPR040079">
    <property type="entry name" value="Glutathione_S-Trfase"/>
</dbReference>
<evidence type="ECO:0000313" key="5">
    <source>
        <dbReference type="EMBL" id="RJY34616.1"/>
    </source>
</evidence>
<dbReference type="GO" id="GO:0004364">
    <property type="term" value="F:glutathione transferase activity"/>
    <property type="evidence" value="ECO:0007669"/>
    <property type="project" value="InterPro"/>
</dbReference>
<comment type="caution">
    <text evidence="5">The sequence shown here is derived from an EMBL/GenBank/DDBJ whole genome shotgun (WGS) entry which is preliminary data.</text>
</comment>
<dbReference type="EMBL" id="QWDR01000001">
    <property type="protein sequence ID" value="RJY34616.1"/>
    <property type="molecule type" value="Genomic_DNA"/>
</dbReference>
<evidence type="ECO:0000256" key="2">
    <source>
        <dbReference type="PIRSR" id="PIRSR015753-2"/>
    </source>
</evidence>
<dbReference type="PANTHER" id="PTHR32419:SF6">
    <property type="entry name" value="GLUTATHIONE S-TRANSFERASE OMEGA-LIKE 1-RELATED"/>
    <property type="match status" value="1"/>
</dbReference>
<evidence type="ECO:0000256" key="3">
    <source>
        <dbReference type="PIRSR" id="PIRSR015753-3"/>
    </source>
</evidence>
<dbReference type="InterPro" id="IPR036249">
    <property type="entry name" value="Thioredoxin-like_sf"/>
</dbReference>
<dbReference type="FunFam" id="3.40.30.10:FF:000058">
    <property type="entry name" value="Glutathione S-transferase, omega"/>
    <property type="match status" value="1"/>
</dbReference>
<feature type="binding site" evidence="2">
    <location>
        <begin position="160"/>
        <end position="161"/>
    </location>
    <ligand>
        <name>glutathione</name>
        <dbReference type="ChEBI" id="CHEBI:57925"/>
    </ligand>
</feature>
<feature type="domain" description="GST C-terminal" evidence="4">
    <location>
        <begin position="184"/>
        <end position="308"/>
    </location>
</feature>
<dbReference type="Gene3D" id="1.20.1050.10">
    <property type="match status" value="1"/>
</dbReference>
<protein>
    <submittedName>
        <fullName evidence="5">Glutathione S-transferase family protein</fullName>
    </submittedName>
</protein>
<evidence type="ECO:0000259" key="4">
    <source>
        <dbReference type="PROSITE" id="PS50405"/>
    </source>
</evidence>
<dbReference type="FunFam" id="1.20.1050.10:FF:000019">
    <property type="entry name" value="Glutathione S-transferase, omega"/>
    <property type="match status" value="1"/>
</dbReference>
<dbReference type="SUPFAM" id="SSF47616">
    <property type="entry name" value="GST C-terminal domain-like"/>
    <property type="match status" value="1"/>
</dbReference>
<dbReference type="GO" id="GO:0005737">
    <property type="term" value="C:cytoplasm"/>
    <property type="evidence" value="ECO:0007669"/>
    <property type="project" value="TreeGrafter"/>
</dbReference>
<dbReference type="Proteomes" id="UP000277145">
    <property type="component" value="Unassembled WGS sequence"/>
</dbReference>
<feature type="binding site" evidence="2">
    <location>
        <begin position="142"/>
        <end position="145"/>
    </location>
    <ligand>
        <name>glutathione</name>
        <dbReference type="ChEBI" id="CHEBI:57925"/>
    </ligand>
</feature>
<reference evidence="5 6" key="1">
    <citation type="submission" date="2018-08" db="EMBL/GenBank/DDBJ databases">
        <title>Genome Sequences of Legionella pneumophila subsp. pneumophila Isolates, Recovered from a Drinking Water System in a Large Builging.</title>
        <authorList>
            <person name="Gomez-Alvarez V."/>
            <person name="Boczek L."/>
            <person name="King D."/>
            <person name="Pemberton A."/>
            <person name="Pfaller S."/>
            <person name="Rodgers M."/>
            <person name="Santodomingo J."/>
            <person name="Revetta R."/>
        </authorList>
    </citation>
    <scope>NUCLEOTIDE SEQUENCE [LARGE SCALE GENOMIC DNA]</scope>
    <source>
        <strain evidence="5 6">L01C.1</strain>
    </source>
</reference>
<feature type="active site" description="Proton donor/acceptor" evidence="1">
    <location>
        <position position="207"/>
    </location>
</feature>
<dbReference type="Pfam" id="PF13409">
    <property type="entry name" value="GST_N_2"/>
    <property type="match status" value="1"/>
</dbReference>
<dbReference type="CDD" id="cd03190">
    <property type="entry name" value="GST_C_Omega_like"/>
    <property type="match status" value="1"/>
</dbReference>
<dbReference type="InterPro" id="IPR047047">
    <property type="entry name" value="GST_Omega-like_C"/>
</dbReference>
<keyword evidence="5" id="KW-0808">Transferase</keyword>
<dbReference type="InterPro" id="IPR004045">
    <property type="entry name" value="Glutathione_S-Trfase_N"/>
</dbReference>
<dbReference type="PIRSF" id="PIRSF015753">
    <property type="entry name" value="GST"/>
    <property type="match status" value="1"/>
</dbReference>
<feature type="active site" description="Nucleophile" evidence="1">
    <location>
        <position position="76"/>
    </location>
</feature>
<dbReference type="InterPro" id="IPR010987">
    <property type="entry name" value="Glutathione-S-Trfase_C-like"/>
</dbReference>
<dbReference type="SFLD" id="SFLDS00019">
    <property type="entry name" value="Glutathione_Transferase_(cytos"/>
    <property type="match status" value="1"/>
</dbReference>
<accession>A0A3A6VLI3</accession>
<organism evidence="5 6">
    <name type="scientific">Legionella pneumophila subsp. pneumophila</name>
    <dbReference type="NCBI Taxonomy" id="91891"/>
    <lineage>
        <taxon>Bacteria</taxon>
        <taxon>Pseudomonadati</taxon>
        <taxon>Pseudomonadota</taxon>
        <taxon>Gammaproteobacteria</taxon>
        <taxon>Legionellales</taxon>
        <taxon>Legionellaceae</taxon>
        <taxon>Legionella</taxon>
    </lineage>
</organism>
<feature type="site" description="Lowers pKa of active site Cys" evidence="3">
    <location>
        <position position="265"/>
    </location>
</feature>
<dbReference type="SFLD" id="SFLDG01148">
    <property type="entry name" value="Xi_(cytGST)"/>
    <property type="match status" value="1"/>
</dbReference>
<dbReference type="PROSITE" id="PS50405">
    <property type="entry name" value="GST_CTER"/>
    <property type="match status" value="1"/>
</dbReference>
<sequence>MLRQYSKNINKLLIYKEFIMGILIDGIWHDENNINTDKEGRFVRAESGFRQHITASGESGFKAEPDRYHLYLSYACPWACRTLIMRKLKGLEKIISVSFSDPVMGKNGWSYGESGNETADEINHIHYLKELYLLARKDYTGRVTVPVLWDKKKKTIVNNESSEIMRMLNSEFNAFSSTDHDYYPKQWRQKIDEINQLVYENINNGVYKCGFAKSQKAYEEAFDALFNTLNQIENILATQRYLIGEQLTEADWRLFTTLIRFDAVYHGHFKCNLQRIIDYPHLSNYLRELYQFPGIKETVNFNHIKQHYYRSHLSINPTGIVPKGPKLNLDEPHNRHEF</sequence>
<dbReference type="Pfam" id="PF13410">
    <property type="entry name" value="GST_C_2"/>
    <property type="match status" value="1"/>
</dbReference>
<proteinExistence type="predicted"/>
<gene>
    <name evidence="5" type="ORF">D1H98_07465</name>
</gene>
<dbReference type="AlphaFoldDB" id="A0A3A6VLI3"/>
<dbReference type="InterPro" id="IPR036282">
    <property type="entry name" value="Glutathione-S-Trfase_C_sf"/>
</dbReference>
<feature type="binding site" evidence="2">
    <location>
        <position position="109"/>
    </location>
    <ligand>
        <name>glutathione</name>
        <dbReference type="ChEBI" id="CHEBI:57925"/>
    </ligand>
</feature>
<dbReference type="SUPFAM" id="SSF52833">
    <property type="entry name" value="Thioredoxin-like"/>
    <property type="match status" value="1"/>
</dbReference>
<feature type="site" description="Lowers pKa of active site Cys" evidence="3">
    <location>
        <position position="308"/>
    </location>
</feature>
<dbReference type="PANTHER" id="PTHR32419">
    <property type="entry name" value="GLUTATHIONYL-HYDROQUINONE REDUCTASE"/>
    <property type="match status" value="1"/>
</dbReference>
<evidence type="ECO:0000313" key="6">
    <source>
        <dbReference type="Proteomes" id="UP000277145"/>
    </source>
</evidence>
<dbReference type="InterPro" id="IPR016639">
    <property type="entry name" value="GST_Omega/GSH"/>
</dbReference>
<dbReference type="Gene3D" id="3.40.30.10">
    <property type="entry name" value="Glutaredoxin"/>
    <property type="match status" value="1"/>
</dbReference>
<dbReference type="SFLD" id="SFLDG01206">
    <property type="entry name" value="Xi.1"/>
    <property type="match status" value="1"/>
</dbReference>
<name>A0A3A6VLI3_LEGPN</name>